<gene>
    <name evidence="1" type="ordered locus">Acid_4085</name>
</gene>
<dbReference type="SUPFAM" id="SSF49452">
    <property type="entry name" value="Starch-binding domain-like"/>
    <property type="match status" value="1"/>
</dbReference>
<dbReference type="Gene3D" id="2.60.40.1120">
    <property type="entry name" value="Carboxypeptidase-like, regulatory domain"/>
    <property type="match status" value="2"/>
</dbReference>
<evidence type="ECO:0008006" key="2">
    <source>
        <dbReference type="Google" id="ProtNLM"/>
    </source>
</evidence>
<name>Q01Z66_SOLUE</name>
<dbReference type="InterPro" id="IPR008969">
    <property type="entry name" value="CarboxyPept-like_regulatory"/>
</dbReference>
<dbReference type="AlphaFoldDB" id="Q01Z66"/>
<dbReference type="InterPro" id="IPR013784">
    <property type="entry name" value="Carb-bd-like_fold"/>
</dbReference>
<dbReference type="InParanoid" id="Q01Z66"/>
<proteinExistence type="predicted"/>
<dbReference type="STRING" id="234267.Acid_4085"/>
<dbReference type="Pfam" id="PF13620">
    <property type="entry name" value="CarboxypepD_reg"/>
    <property type="match status" value="2"/>
</dbReference>
<dbReference type="EMBL" id="CP000473">
    <property type="protein sequence ID" value="ABJ85049.1"/>
    <property type="molecule type" value="Genomic_DNA"/>
</dbReference>
<protein>
    <recommendedName>
        <fullName evidence="2">Carboxypeptidase regulatory-like domain-containing protein</fullName>
    </recommendedName>
</protein>
<dbReference type="SUPFAM" id="SSF49464">
    <property type="entry name" value="Carboxypeptidase regulatory domain-like"/>
    <property type="match status" value="1"/>
</dbReference>
<sequence length="484" mass="51430">MLFGALCLILAAQDAGPVAGLVTSSLGHKGIGGVAVTAGALHTTTDSSGAFGLAGLPPGEHRFTFEAPGFFRHETRLRLDAGITAAPLNVELTPHSSISGRVVDAEGKALAGVQVEITQAIRGTGSTWNVWGAVTDKEGRYRAIGLGPGTYLAMARPDRDTSEEEKHAAVRTYYPSAPDRSQAGRLILRGGTDVAADIRVKTVPVYSIRGMIYDDEGRPANGLVSLESTEVLEGPTAKANMRDGAFEFPKVPAGDWRVIAEAEVAGRTLRGATATVVNRHDVENIAIRLAAPFALAVIVEPSGAPTIELYPVDAPRSQAAFAKANGDGKLEFPAVYPGRYSVNVFGTPKEHYLDAVMVGEQDVLGRERVFAEGMAPLRVVFKPNAAGVRGAVENCGGASVLLLPQDEGLWSYPFIQQRSCDRTGHFTIGGLRPGSYYAVAVDRIDGTGLDDLGTLRRLASMAERIQVESGRVGYVELKVQRWPE</sequence>
<accession>Q01Z66</accession>
<dbReference type="GO" id="GO:0030246">
    <property type="term" value="F:carbohydrate binding"/>
    <property type="evidence" value="ECO:0007669"/>
    <property type="project" value="InterPro"/>
</dbReference>
<dbReference type="KEGG" id="sus:Acid_4085"/>
<dbReference type="eggNOG" id="COG3485">
    <property type="taxonomic scope" value="Bacteria"/>
</dbReference>
<organism evidence="1">
    <name type="scientific">Solibacter usitatus (strain Ellin6076)</name>
    <dbReference type="NCBI Taxonomy" id="234267"/>
    <lineage>
        <taxon>Bacteria</taxon>
        <taxon>Pseudomonadati</taxon>
        <taxon>Acidobacteriota</taxon>
        <taxon>Terriglobia</taxon>
        <taxon>Bryobacterales</taxon>
        <taxon>Solibacteraceae</taxon>
        <taxon>Candidatus Solibacter</taxon>
    </lineage>
</organism>
<evidence type="ECO:0000313" key="1">
    <source>
        <dbReference type="EMBL" id="ABJ85049.1"/>
    </source>
</evidence>
<reference evidence="1" key="1">
    <citation type="submission" date="2006-10" db="EMBL/GenBank/DDBJ databases">
        <title>Complete sequence of Solibacter usitatus Ellin6076.</title>
        <authorList>
            <consortium name="US DOE Joint Genome Institute"/>
            <person name="Copeland A."/>
            <person name="Lucas S."/>
            <person name="Lapidus A."/>
            <person name="Barry K."/>
            <person name="Detter J.C."/>
            <person name="Glavina del Rio T."/>
            <person name="Hammon N."/>
            <person name="Israni S."/>
            <person name="Dalin E."/>
            <person name="Tice H."/>
            <person name="Pitluck S."/>
            <person name="Thompson L.S."/>
            <person name="Brettin T."/>
            <person name="Bruce D."/>
            <person name="Han C."/>
            <person name="Tapia R."/>
            <person name="Gilna P."/>
            <person name="Schmutz J."/>
            <person name="Larimer F."/>
            <person name="Land M."/>
            <person name="Hauser L."/>
            <person name="Kyrpides N."/>
            <person name="Mikhailova N."/>
            <person name="Janssen P.H."/>
            <person name="Kuske C.R."/>
            <person name="Richardson P."/>
        </authorList>
    </citation>
    <scope>NUCLEOTIDE SEQUENCE</scope>
    <source>
        <strain evidence="1">Ellin6076</strain>
    </source>
</reference>
<dbReference type="HOGENOM" id="CLU_036715_0_0_0"/>
<dbReference type="OrthoDB" id="113606at2"/>